<protein>
    <submittedName>
        <fullName evidence="3">18602_t:CDS:1</fullName>
    </submittedName>
</protein>
<sequence>RNKWLYLDDNNYDAQLKKLHSPGYPLIEKVMERWLQYAFAQQLTLTDEILAEKAKRFATDLGDQNFHDEFEFNNNIFDEDSELNNQIHDIDEMIFKLPLNNLLSADEYLHLDDILPIEDFPDNKIIIVQVQNEEENEDVQSDSNNDNSSIEQPQIFSLQEGSNFARNLVNFLLQQDDDFGVSVENLEKIF</sequence>
<dbReference type="GO" id="GO:0003677">
    <property type="term" value="F:DNA binding"/>
    <property type="evidence" value="ECO:0007669"/>
    <property type="project" value="UniProtKB-KW"/>
</dbReference>
<dbReference type="InterPro" id="IPR006600">
    <property type="entry name" value="HTH_CenpB_DNA-bd_dom"/>
</dbReference>
<dbReference type="InterPro" id="IPR009057">
    <property type="entry name" value="Homeodomain-like_sf"/>
</dbReference>
<dbReference type="Pfam" id="PF03221">
    <property type="entry name" value="HTH_Tnp_Tc5"/>
    <property type="match status" value="1"/>
</dbReference>
<name>A0A9N9GTV2_9GLOM</name>
<dbReference type="Proteomes" id="UP000789405">
    <property type="component" value="Unassembled WGS sequence"/>
</dbReference>
<evidence type="ECO:0000313" key="3">
    <source>
        <dbReference type="EMBL" id="CAG8629456.1"/>
    </source>
</evidence>
<dbReference type="Gene3D" id="1.10.10.60">
    <property type="entry name" value="Homeodomain-like"/>
    <property type="match status" value="1"/>
</dbReference>
<dbReference type="SUPFAM" id="SSF46689">
    <property type="entry name" value="Homeodomain-like"/>
    <property type="match status" value="1"/>
</dbReference>
<comment type="caution">
    <text evidence="3">The sequence shown here is derived from an EMBL/GenBank/DDBJ whole genome shotgun (WGS) entry which is preliminary data.</text>
</comment>
<evidence type="ECO:0000259" key="2">
    <source>
        <dbReference type="Pfam" id="PF03221"/>
    </source>
</evidence>
<keyword evidence="1" id="KW-0238">DNA-binding</keyword>
<dbReference type="OrthoDB" id="2360190at2759"/>
<proteinExistence type="predicted"/>
<keyword evidence="4" id="KW-1185">Reference proteome</keyword>
<reference evidence="3" key="1">
    <citation type="submission" date="2021-06" db="EMBL/GenBank/DDBJ databases">
        <authorList>
            <person name="Kallberg Y."/>
            <person name="Tangrot J."/>
            <person name="Rosling A."/>
        </authorList>
    </citation>
    <scope>NUCLEOTIDE SEQUENCE</scope>
    <source>
        <strain evidence="3">MA453B</strain>
    </source>
</reference>
<organism evidence="3 4">
    <name type="scientific">Dentiscutata erythropus</name>
    <dbReference type="NCBI Taxonomy" id="1348616"/>
    <lineage>
        <taxon>Eukaryota</taxon>
        <taxon>Fungi</taxon>
        <taxon>Fungi incertae sedis</taxon>
        <taxon>Mucoromycota</taxon>
        <taxon>Glomeromycotina</taxon>
        <taxon>Glomeromycetes</taxon>
        <taxon>Diversisporales</taxon>
        <taxon>Gigasporaceae</taxon>
        <taxon>Dentiscutata</taxon>
    </lineage>
</organism>
<gene>
    <name evidence="3" type="ORF">DERYTH_LOCUS9071</name>
</gene>
<evidence type="ECO:0000256" key="1">
    <source>
        <dbReference type="ARBA" id="ARBA00023125"/>
    </source>
</evidence>
<dbReference type="EMBL" id="CAJVPY010004840">
    <property type="protein sequence ID" value="CAG8629456.1"/>
    <property type="molecule type" value="Genomic_DNA"/>
</dbReference>
<feature type="non-terminal residue" evidence="3">
    <location>
        <position position="190"/>
    </location>
</feature>
<accession>A0A9N9GTV2</accession>
<feature type="domain" description="HTH CENPB-type" evidence="2">
    <location>
        <begin position="24"/>
        <end position="66"/>
    </location>
</feature>
<dbReference type="AlphaFoldDB" id="A0A9N9GTV2"/>
<evidence type="ECO:0000313" key="4">
    <source>
        <dbReference type="Proteomes" id="UP000789405"/>
    </source>
</evidence>